<dbReference type="Pfam" id="PF12388">
    <property type="entry name" value="Peptidase_M57"/>
    <property type="match status" value="1"/>
</dbReference>
<keyword evidence="2" id="KW-1185">Reference proteome</keyword>
<dbReference type="GO" id="GO:0008237">
    <property type="term" value="F:metallopeptidase activity"/>
    <property type="evidence" value="ECO:0007669"/>
    <property type="project" value="InterPro"/>
</dbReference>
<dbReference type="PROSITE" id="PS51257">
    <property type="entry name" value="PROKAR_LIPOPROTEIN"/>
    <property type="match status" value="1"/>
</dbReference>
<name>A0A847RS16_9BACT</name>
<evidence type="ECO:0000313" key="1">
    <source>
        <dbReference type="EMBL" id="NLR63585.1"/>
    </source>
</evidence>
<sequence length="261" mass="28734">MKHSNGLRISAATCLAALTILFSSCSKNDKDLKDPSPVPNAKEEMTNYLVSQGVDQQHIVFDKDRVVIEGDIIITVPELKKRVEDWKAAQKSGVPQTEQRRGTYIVGNAYNTNIKFFLDPAVPTVWRTAIQGAVNNWNAVNGTRLGMSIVTNQADANTRVFMGYEDANWIARAYLPGSDSRPGVSVEINSKYNTMSASQQLFAITHEFGHTIGFHHTNQTNGTWISGTPTSDPNSVMNSTVLPWNGFTAGDIKATQILYPQ</sequence>
<organism evidence="1 2">
    <name type="scientific">Chitinophaga varians</name>
    <dbReference type="NCBI Taxonomy" id="2202339"/>
    <lineage>
        <taxon>Bacteria</taxon>
        <taxon>Pseudomonadati</taxon>
        <taxon>Bacteroidota</taxon>
        <taxon>Chitinophagia</taxon>
        <taxon>Chitinophagales</taxon>
        <taxon>Chitinophagaceae</taxon>
        <taxon>Chitinophaga</taxon>
    </lineage>
</organism>
<dbReference type="EMBL" id="JABAIA010000001">
    <property type="protein sequence ID" value="NLR63585.1"/>
    <property type="molecule type" value="Genomic_DNA"/>
</dbReference>
<dbReference type="Gene3D" id="3.40.390.10">
    <property type="entry name" value="Collagenase (Catalytic Domain)"/>
    <property type="match status" value="1"/>
</dbReference>
<dbReference type="RefSeq" id="WP_168869579.1">
    <property type="nucleotide sequence ID" value="NZ_JABAIA010000001.1"/>
</dbReference>
<accession>A0A847RS16</accession>
<dbReference type="SUPFAM" id="SSF55486">
    <property type="entry name" value="Metalloproteases ('zincins'), catalytic domain"/>
    <property type="match status" value="1"/>
</dbReference>
<dbReference type="InterPro" id="IPR024079">
    <property type="entry name" value="MetalloPept_cat_dom_sf"/>
</dbReference>
<comment type="caution">
    <text evidence="1">The sequence shown here is derived from an EMBL/GenBank/DDBJ whole genome shotgun (WGS) entry which is preliminary data.</text>
</comment>
<evidence type="ECO:0000313" key="2">
    <source>
        <dbReference type="Proteomes" id="UP000570474"/>
    </source>
</evidence>
<reference evidence="1 2" key="1">
    <citation type="submission" date="2020-04" db="EMBL/GenBank/DDBJ databases">
        <authorList>
            <person name="Yin C."/>
        </authorList>
    </citation>
    <scope>NUCLEOTIDE SEQUENCE [LARGE SCALE GENOMIC DNA]</scope>
    <source>
        <strain evidence="1 2">Ae27</strain>
    </source>
</reference>
<dbReference type="AlphaFoldDB" id="A0A847RS16"/>
<evidence type="ECO:0008006" key="3">
    <source>
        <dbReference type="Google" id="ProtNLM"/>
    </source>
</evidence>
<dbReference type="InterPro" id="IPR024653">
    <property type="entry name" value="Peptidase_M10/M27/M57"/>
</dbReference>
<gene>
    <name evidence="1" type="ORF">HGH92_04620</name>
</gene>
<protein>
    <recommendedName>
        <fullName evidence="3">Dual-action HEIGH metallo-peptidase</fullName>
    </recommendedName>
</protein>
<dbReference type="Proteomes" id="UP000570474">
    <property type="component" value="Unassembled WGS sequence"/>
</dbReference>
<proteinExistence type="predicted"/>